<dbReference type="PANTHER" id="PTHR43791">
    <property type="entry name" value="PERMEASE-RELATED"/>
    <property type="match status" value="1"/>
</dbReference>
<feature type="transmembrane region" description="Helical" evidence="8">
    <location>
        <begin position="257"/>
        <end position="278"/>
    </location>
</feature>
<keyword evidence="11" id="KW-1185">Reference proteome</keyword>
<feature type="transmembrane region" description="Helical" evidence="8">
    <location>
        <begin position="490"/>
        <end position="508"/>
    </location>
</feature>
<feature type="transmembrane region" description="Helical" evidence="8">
    <location>
        <begin position="290"/>
        <end position="310"/>
    </location>
</feature>
<evidence type="ECO:0000256" key="7">
    <source>
        <dbReference type="SAM" id="MobiDB-lite"/>
    </source>
</evidence>
<comment type="similarity">
    <text evidence="6">Belongs to the major facilitator superfamily. Allantoate permease family.</text>
</comment>
<evidence type="ECO:0000256" key="3">
    <source>
        <dbReference type="ARBA" id="ARBA00022692"/>
    </source>
</evidence>
<feature type="transmembrane region" description="Helical" evidence="8">
    <location>
        <begin position="194"/>
        <end position="213"/>
    </location>
</feature>
<dbReference type="GO" id="GO:0016020">
    <property type="term" value="C:membrane"/>
    <property type="evidence" value="ECO:0007669"/>
    <property type="project" value="UniProtKB-SubCell"/>
</dbReference>
<dbReference type="GO" id="GO:0022857">
    <property type="term" value="F:transmembrane transporter activity"/>
    <property type="evidence" value="ECO:0007669"/>
    <property type="project" value="InterPro"/>
</dbReference>
<protein>
    <submittedName>
        <fullName evidence="10">DEKNAAC100035</fullName>
    </submittedName>
</protein>
<dbReference type="EMBL" id="CAACVR010000001">
    <property type="protein sequence ID" value="VEU19574.1"/>
    <property type="molecule type" value="Genomic_DNA"/>
</dbReference>
<keyword evidence="2" id="KW-0813">Transport</keyword>
<dbReference type="Gene3D" id="1.20.1250.20">
    <property type="entry name" value="MFS general substrate transporter like domains"/>
    <property type="match status" value="1"/>
</dbReference>
<evidence type="ECO:0000256" key="6">
    <source>
        <dbReference type="ARBA" id="ARBA00037968"/>
    </source>
</evidence>
<dbReference type="STRING" id="13370.A0A448YF73"/>
<dbReference type="AlphaFoldDB" id="A0A448YF73"/>
<sequence>MAIPWFIPHRRYLPEDSDTKAEDSERSVSQSSEKAEQVEVITKTVESLELKTSGIEGESEAVAIIQDPYGETFRVKEFRDQAKRPWYKFFDEFEYRESKKEASRYKWWRWFRKGTPKAEKKLLLKLDVLIALYAFIGYWIKFIDSSNLNNAYVSNMKEDIGMKGNDLINTQMIFLIGNTIFEIPWMFLMPKVPLNYALFLCELGWGLFTLTTYKVESVAGLQAMRFMVGSFEAAYYPSIHYILGSWYLPSEISRRGALFYIGQFLGVLTSGLLQSAVFENLNGKNGLSGWRWMFIIDGLISFATAFWAFFSLPGTPFSCYSLFLTDDEIRIARNRMKLNGTDSTIHSRGFFNKSKWKEAFSSWHVYLLSAIGLFSFNTNSSSSGSFVLWLKSLNTYSIPEINNLSTIPPALGILYILIICVGADITRKRFLAIMASFVMCFIGNFLLALWDVPSAAKWFGFCSTYWSWSQASVFYPMVSDLFRRDNEVRAVAWMVIYVFGLQSSVWIGRLVFPTVDSPRFPVGFATCAYFSLVTDLLLPVAYLLYKRDEKRAAVKNGIFIYDSRKQPLEEALKSYKVKNL</sequence>
<feature type="transmembrane region" description="Helical" evidence="8">
    <location>
        <begin position="430"/>
        <end position="450"/>
    </location>
</feature>
<dbReference type="PROSITE" id="PS50850">
    <property type="entry name" value="MFS"/>
    <property type="match status" value="1"/>
</dbReference>
<evidence type="ECO:0000256" key="4">
    <source>
        <dbReference type="ARBA" id="ARBA00022989"/>
    </source>
</evidence>
<feature type="domain" description="Major facilitator superfamily (MFS) profile" evidence="9">
    <location>
        <begin position="130"/>
        <end position="551"/>
    </location>
</feature>
<feature type="transmembrane region" description="Helical" evidence="8">
    <location>
        <begin position="456"/>
        <end position="478"/>
    </location>
</feature>
<dbReference type="PANTHER" id="PTHR43791:SF31">
    <property type="entry name" value="VITAMIN H TRANSPORTER"/>
    <property type="match status" value="1"/>
</dbReference>
<evidence type="ECO:0000256" key="5">
    <source>
        <dbReference type="ARBA" id="ARBA00023136"/>
    </source>
</evidence>
<evidence type="ECO:0000256" key="1">
    <source>
        <dbReference type="ARBA" id="ARBA00004141"/>
    </source>
</evidence>
<gene>
    <name evidence="10" type="ORF">BRENAR_LOCUS311</name>
</gene>
<reference evidence="10 11" key="1">
    <citation type="submission" date="2018-12" db="EMBL/GenBank/DDBJ databases">
        <authorList>
            <person name="Tiukova I."/>
            <person name="Dainat J."/>
        </authorList>
    </citation>
    <scope>NUCLEOTIDE SEQUENCE [LARGE SCALE GENOMIC DNA]</scope>
</reference>
<evidence type="ECO:0000256" key="2">
    <source>
        <dbReference type="ARBA" id="ARBA00022448"/>
    </source>
</evidence>
<feature type="transmembrane region" description="Helical" evidence="8">
    <location>
        <begin position="365"/>
        <end position="389"/>
    </location>
</feature>
<dbReference type="InterPro" id="IPR020846">
    <property type="entry name" value="MFS_dom"/>
</dbReference>
<dbReference type="InParanoid" id="A0A448YF73"/>
<accession>A0A448YF73</accession>
<feature type="region of interest" description="Disordered" evidence="7">
    <location>
        <begin position="16"/>
        <end position="35"/>
    </location>
</feature>
<dbReference type="InterPro" id="IPR036259">
    <property type="entry name" value="MFS_trans_sf"/>
</dbReference>
<keyword evidence="5 8" id="KW-0472">Membrane</keyword>
<evidence type="ECO:0000313" key="10">
    <source>
        <dbReference type="EMBL" id="VEU19574.1"/>
    </source>
</evidence>
<dbReference type="Pfam" id="PF07690">
    <property type="entry name" value="MFS_1"/>
    <property type="match status" value="1"/>
</dbReference>
<dbReference type="OrthoDB" id="3639251at2759"/>
<organism evidence="10 11">
    <name type="scientific">Brettanomyces naardenensis</name>
    <name type="common">Yeast</name>
    <dbReference type="NCBI Taxonomy" id="13370"/>
    <lineage>
        <taxon>Eukaryota</taxon>
        <taxon>Fungi</taxon>
        <taxon>Dikarya</taxon>
        <taxon>Ascomycota</taxon>
        <taxon>Saccharomycotina</taxon>
        <taxon>Pichiomycetes</taxon>
        <taxon>Pichiales</taxon>
        <taxon>Pichiaceae</taxon>
        <taxon>Brettanomyces</taxon>
    </lineage>
</organism>
<feature type="transmembrane region" description="Helical" evidence="8">
    <location>
        <begin position="233"/>
        <end position="250"/>
    </location>
</feature>
<comment type="subcellular location">
    <subcellularLocation>
        <location evidence="1">Membrane</location>
        <topology evidence="1">Multi-pass membrane protein</topology>
    </subcellularLocation>
</comment>
<feature type="transmembrane region" description="Helical" evidence="8">
    <location>
        <begin position="122"/>
        <end position="140"/>
    </location>
</feature>
<dbReference type="SUPFAM" id="SSF103473">
    <property type="entry name" value="MFS general substrate transporter"/>
    <property type="match status" value="1"/>
</dbReference>
<dbReference type="InterPro" id="IPR011701">
    <property type="entry name" value="MFS"/>
</dbReference>
<name>A0A448YF73_BRENA</name>
<feature type="transmembrane region" description="Helical" evidence="8">
    <location>
        <begin position="401"/>
        <end position="423"/>
    </location>
</feature>
<dbReference type="FunCoup" id="A0A448YF73">
    <property type="interactions" value="40"/>
</dbReference>
<keyword evidence="4 8" id="KW-1133">Transmembrane helix</keyword>
<keyword evidence="3 8" id="KW-0812">Transmembrane</keyword>
<evidence type="ECO:0000313" key="11">
    <source>
        <dbReference type="Proteomes" id="UP000290900"/>
    </source>
</evidence>
<feature type="compositionally biased region" description="Basic and acidic residues" evidence="7">
    <location>
        <begin position="16"/>
        <end position="26"/>
    </location>
</feature>
<evidence type="ECO:0000259" key="9">
    <source>
        <dbReference type="PROSITE" id="PS50850"/>
    </source>
</evidence>
<feature type="transmembrane region" description="Helical" evidence="8">
    <location>
        <begin position="167"/>
        <end position="187"/>
    </location>
</feature>
<proteinExistence type="inferred from homology"/>
<feature type="transmembrane region" description="Helical" evidence="8">
    <location>
        <begin position="520"/>
        <end position="545"/>
    </location>
</feature>
<evidence type="ECO:0000256" key="8">
    <source>
        <dbReference type="SAM" id="Phobius"/>
    </source>
</evidence>
<dbReference type="FunFam" id="1.20.1250.20:FF:000065">
    <property type="entry name" value="Putative MFS pantothenate transporter"/>
    <property type="match status" value="1"/>
</dbReference>
<dbReference type="Proteomes" id="UP000290900">
    <property type="component" value="Unassembled WGS sequence"/>
</dbReference>